<dbReference type="PANTHER" id="PTHR47408:SF1">
    <property type="entry name" value="N-ACETYLTRANSFERASE DOMAIN-CONTAINING PROTEIN"/>
    <property type="match status" value="1"/>
</dbReference>
<reference evidence="3" key="1">
    <citation type="submission" date="2022-11" db="UniProtKB">
        <authorList>
            <consortium name="WormBaseParasite"/>
        </authorList>
    </citation>
    <scope>IDENTIFICATION</scope>
</reference>
<accession>A0A915E4T5</accession>
<dbReference type="Proteomes" id="UP000887574">
    <property type="component" value="Unplaced"/>
</dbReference>
<dbReference type="PROSITE" id="PS51186">
    <property type="entry name" value="GNAT"/>
    <property type="match status" value="1"/>
</dbReference>
<evidence type="ECO:0000313" key="2">
    <source>
        <dbReference type="Proteomes" id="UP000887574"/>
    </source>
</evidence>
<organism evidence="2 3">
    <name type="scientific">Ditylenchus dipsaci</name>
    <dbReference type="NCBI Taxonomy" id="166011"/>
    <lineage>
        <taxon>Eukaryota</taxon>
        <taxon>Metazoa</taxon>
        <taxon>Ecdysozoa</taxon>
        <taxon>Nematoda</taxon>
        <taxon>Chromadorea</taxon>
        <taxon>Rhabditida</taxon>
        <taxon>Tylenchina</taxon>
        <taxon>Tylenchomorpha</taxon>
        <taxon>Sphaerularioidea</taxon>
        <taxon>Anguinidae</taxon>
        <taxon>Anguininae</taxon>
        <taxon>Ditylenchus</taxon>
    </lineage>
</organism>
<dbReference type="GO" id="GO:0016747">
    <property type="term" value="F:acyltransferase activity, transferring groups other than amino-acyl groups"/>
    <property type="evidence" value="ECO:0007669"/>
    <property type="project" value="InterPro"/>
</dbReference>
<dbReference type="Gene3D" id="3.40.630.30">
    <property type="match status" value="1"/>
</dbReference>
<feature type="domain" description="N-acetyltransferase" evidence="1">
    <location>
        <begin position="8"/>
        <end position="159"/>
    </location>
</feature>
<protein>
    <submittedName>
        <fullName evidence="3">N-acetyltransferase domain-containing protein</fullName>
    </submittedName>
</protein>
<sequence length="317" mass="35883">MSPYPFHIVNKPSQQQWQQVIHLIVKELDWSNSIEDLNSWMDAFPAGDFCLYMAIENSSGKVLGTITRANYKTNGLEPISTIGLFYIRPEYRGNAIGSTLWTAAMEHCVDNKFLFGAEKMWRKYADKSGFSQFPTWKVNVTAICCSNLNPTTLEQQPLASELSLKSWSEVSFKSICEFDQHLLNGIDRSMYLTSFLRQNESTTKVIKNDSTGEVTGICRIRKIIGGNLEVGPFYSTTEHSGGLLLAATLQTMTDWRDQTNIYFKLPSNNESAQNLVQRLGQGTHKLEYVLTPQYTKQILQIDTKLVYSVTETDVALL</sequence>
<name>A0A915E4T5_9BILA</name>
<evidence type="ECO:0000313" key="3">
    <source>
        <dbReference type="WBParaSite" id="jg25803"/>
    </source>
</evidence>
<proteinExistence type="predicted"/>
<dbReference type="AlphaFoldDB" id="A0A915E4T5"/>
<keyword evidence="2" id="KW-1185">Reference proteome</keyword>
<dbReference type="Gene3D" id="3.40.630.90">
    <property type="match status" value="1"/>
</dbReference>
<dbReference type="InterPro" id="IPR016181">
    <property type="entry name" value="Acyl_CoA_acyltransferase"/>
</dbReference>
<evidence type="ECO:0000259" key="1">
    <source>
        <dbReference type="PROSITE" id="PS51186"/>
    </source>
</evidence>
<dbReference type="InterPro" id="IPR041496">
    <property type="entry name" value="YitH/HolE_GNAT"/>
</dbReference>
<dbReference type="InterPro" id="IPR000182">
    <property type="entry name" value="GNAT_dom"/>
</dbReference>
<dbReference type="Pfam" id="PF18014">
    <property type="entry name" value="Acetyltransf_18"/>
    <property type="match status" value="1"/>
</dbReference>
<dbReference type="PANTHER" id="PTHR47408">
    <property type="entry name" value="PROTEIN CBG01304-RELATED"/>
    <property type="match status" value="1"/>
</dbReference>
<dbReference type="WBParaSite" id="jg25803">
    <property type="protein sequence ID" value="jg25803"/>
    <property type="gene ID" value="jg25803"/>
</dbReference>
<dbReference type="CDD" id="cd04301">
    <property type="entry name" value="NAT_SF"/>
    <property type="match status" value="1"/>
</dbReference>
<dbReference type="SUPFAM" id="SSF55729">
    <property type="entry name" value="Acyl-CoA N-acyltransferases (Nat)"/>
    <property type="match status" value="1"/>
</dbReference>
<dbReference type="Pfam" id="PF00583">
    <property type="entry name" value="Acetyltransf_1"/>
    <property type="match status" value="1"/>
</dbReference>